<organism evidence="5 6">
    <name type="scientific">Virgibacillus massiliensis</name>
    <dbReference type="NCBI Taxonomy" id="1462526"/>
    <lineage>
        <taxon>Bacteria</taxon>
        <taxon>Bacillati</taxon>
        <taxon>Bacillota</taxon>
        <taxon>Bacilli</taxon>
        <taxon>Bacillales</taxon>
        <taxon>Bacillaceae</taxon>
        <taxon>Virgibacillus</taxon>
    </lineage>
</organism>
<evidence type="ECO:0000313" key="5">
    <source>
        <dbReference type="EMBL" id="CDQ39714.1"/>
    </source>
</evidence>
<dbReference type="PANTHER" id="PTHR43356">
    <property type="entry name" value="PHOSPHATE ACETYLTRANSFERASE"/>
    <property type="match status" value="1"/>
</dbReference>
<dbReference type="PANTHER" id="PTHR43356:SF2">
    <property type="entry name" value="PHOSPHATE ACETYLTRANSFERASE"/>
    <property type="match status" value="1"/>
</dbReference>
<dbReference type="InterPro" id="IPR050500">
    <property type="entry name" value="Phos_Acetyltrans/Butyryltrans"/>
</dbReference>
<dbReference type="AlphaFoldDB" id="A0A024QB38"/>
<dbReference type="eggNOG" id="COG0280">
    <property type="taxonomic scope" value="Bacteria"/>
</dbReference>
<reference evidence="6" key="2">
    <citation type="submission" date="2014-05" db="EMBL/GenBank/DDBJ databases">
        <title>Draft genome sequence of Virgibacillus massiliensis Vm-5.</title>
        <authorList>
            <person name="Khelaifia S."/>
            <person name="Croce O."/>
            <person name="Lagier J.C."/>
            <person name="Raoult D."/>
        </authorList>
    </citation>
    <scope>NUCLEOTIDE SEQUENCE [LARGE SCALE GENOMIC DNA]</scope>
    <source>
        <strain evidence="6">Vm-5</strain>
    </source>
</reference>
<dbReference type="STRING" id="1462526.BN990_02028"/>
<evidence type="ECO:0000256" key="2">
    <source>
        <dbReference type="ARBA" id="ARBA00022679"/>
    </source>
</evidence>
<accession>A0A024QB38</accession>
<reference evidence="5 6" key="1">
    <citation type="submission" date="2014-03" db="EMBL/GenBank/DDBJ databases">
        <authorList>
            <person name="Urmite Genomes U."/>
        </authorList>
    </citation>
    <scope>NUCLEOTIDE SEQUENCE [LARGE SCALE GENOMIC DNA]</scope>
    <source>
        <strain evidence="5 6">Vm-5</strain>
    </source>
</reference>
<comment type="caution">
    <text evidence="5">The sequence shown here is derived from an EMBL/GenBank/DDBJ whole genome shotgun (WGS) entry which is preliminary data.</text>
</comment>
<protein>
    <submittedName>
        <fullName evidence="5">Phosphate acetyltransferase</fullName>
    </submittedName>
</protein>
<dbReference type="Pfam" id="PF01515">
    <property type="entry name" value="PTA_PTB"/>
    <property type="match status" value="1"/>
</dbReference>
<evidence type="ECO:0000313" key="6">
    <source>
        <dbReference type="Proteomes" id="UP000028875"/>
    </source>
</evidence>
<gene>
    <name evidence="5" type="primary">pta_2</name>
    <name evidence="5" type="ORF">BN990_02028</name>
</gene>
<dbReference type="EMBL" id="CCDP010000001">
    <property type="protein sequence ID" value="CDQ39714.1"/>
    <property type="molecule type" value="Genomic_DNA"/>
</dbReference>
<dbReference type="Gene3D" id="3.40.718.10">
    <property type="entry name" value="Isopropylmalate Dehydrogenase"/>
    <property type="match status" value="1"/>
</dbReference>
<keyword evidence="6" id="KW-1185">Reference proteome</keyword>
<keyword evidence="2 5" id="KW-0808">Transferase</keyword>
<feature type="domain" description="Phosphate acetyl/butaryl transferase" evidence="4">
    <location>
        <begin position="80"/>
        <end position="301"/>
    </location>
</feature>
<sequence length="308" mass="33153">MGTIKTLNELKDKTKQERKQMIAIANAADTGILQAVKMALEDGLCRFKLFGDKNKMEKDAAELGFVMDQWPSEELIIEHTEQIDEAAVAAVRSVSSKEADILMKGDIATKNILKAALNKEYGLRTGKILSHVALFEIPNQERLIFLTDAAMNIAPDLQQKAEIINNAVQIAQGIGVEVPKVAAITPVEVVNQAMPSTIDAAVLTQMQRRNQIKGCIIDGPLAFDNAVSITAANQKGIDSEVAGHADILLASSIEAGNALYKSFVYYAQAKVAAVISGAKVPIILTSRADTAENKLYSISLALVSSKSF</sequence>
<evidence type="ECO:0000259" key="4">
    <source>
        <dbReference type="Pfam" id="PF01515"/>
    </source>
</evidence>
<dbReference type="InterPro" id="IPR012147">
    <property type="entry name" value="P_Ac_Bu_trans"/>
</dbReference>
<dbReference type="InterPro" id="IPR002505">
    <property type="entry name" value="PTA_PTB"/>
</dbReference>
<dbReference type="NCBIfam" id="NF005837">
    <property type="entry name" value="PRK07742.1"/>
    <property type="match status" value="1"/>
</dbReference>
<dbReference type="PIRSF" id="PIRSF000428">
    <property type="entry name" value="P_Ac_trans"/>
    <property type="match status" value="1"/>
</dbReference>
<keyword evidence="3" id="KW-0012">Acyltransferase</keyword>
<dbReference type="Proteomes" id="UP000028875">
    <property type="component" value="Unassembled WGS sequence"/>
</dbReference>
<dbReference type="SUPFAM" id="SSF53659">
    <property type="entry name" value="Isocitrate/Isopropylmalate dehydrogenase-like"/>
    <property type="match status" value="1"/>
</dbReference>
<name>A0A024QB38_9BACI</name>
<proteinExistence type="inferred from homology"/>
<comment type="similarity">
    <text evidence="1">Belongs to the phosphate acetyltransferase and butyryltransferase family.</text>
</comment>
<dbReference type="GO" id="GO:0016746">
    <property type="term" value="F:acyltransferase activity"/>
    <property type="evidence" value="ECO:0007669"/>
    <property type="project" value="UniProtKB-KW"/>
</dbReference>
<dbReference type="NCBIfam" id="NF006045">
    <property type="entry name" value="PRK08190.1"/>
    <property type="match status" value="1"/>
</dbReference>
<evidence type="ECO:0000256" key="1">
    <source>
        <dbReference type="ARBA" id="ARBA00005656"/>
    </source>
</evidence>
<evidence type="ECO:0000256" key="3">
    <source>
        <dbReference type="ARBA" id="ARBA00023315"/>
    </source>
</evidence>